<dbReference type="AlphaFoldDB" id="A0AAN3ABK4"/>
<protein>
    <submittedName>
        <fullName evidence="1">Uncharacterized protein</fullName>
    </submittedName>
</protein>
<reference evidence="2" key="2">
    <citation type="submission" date="2007-04" db="EMBL/GenBank/DDBJ databases">
        <title>Draft genome sequence of Bacteroides ovatus (ATCC 8483).</title>
        <authorList>
            <person name="Sudarsanam P."/>
            <person name="Ley R."/>
            <person name="Guruge J."/>
            <person name="Turnbaugh P.J."/>
            <person name="Mahowald M."/>
            <person name="Liep D."/>
            <person name="Gordon J."/>
        </authorList>
    </citation>
    <scope>NUCLEOTIDE SEQUENCE [LARGE SCALE GENOMIC DNA]</scope>
    <source>
        <strain evidence="2">ATCC 8483 / DSM 1896 / JCM 5824 / BCRC 10623 / CCUG 4943 / NCTC 11153</strain>
    </source>
</reference>
<dbReference type="EMBL" id="AAXF02000043">
    <property type="protein sequence ID" value="EDO12900.1"/>
    <property type="molecule type" value="Genomic_DNA"/>
</dbReference>
<gene>
    <name evidence="1" type="ORF">BACOVA_01404</name>
</gene>
<comment type="caution">
    <text evidence="1">The sequence shown here is derived from an EMBL/GenBank/DDBJ whole genome shotgun (WGS) entry which is preliminary data.</text>
</comment>
<sequence>MLEHKIFNKYKKENTERGIRKAKKEVKRKINRPFLLFIYLLKR</sequence>
<evidence type="ECO:0000313" key="1">
    <source>
        <dbReference type="EMBL" id="EDO12900.1"/>
    </source>
</evidence>
<accession>A0AAN3ABK4</accession>
<evidence type="ECO:0000313" key="2">
    <source>
        <dbReference type="Proteomes" id="UP000005475"/>
    </source>
</evidence>
<proteinExistence type="predicted"/>
<reference evidence="1 2" key="1">
    <citation type="submission" date="2007-03" db="EMBL/GenBank/DDBJ databases">
        <authorList>
            <person name="Fulton L."/>
            <person name="Clifton S."/>
            <person name="Fulton B."/>
            <person name="Xu J."/>
            <person name="Minx P."/>
            <person name="Pepin K.H."/>
            <person name="Johnson M."/>
            <person name="Thiruvilangam P."/>
            <person name="Bhonagiri V."/>
            <person name="Nash W.E."/>
            <person name="Mardis E.R."/>
            <person name="Wilson R.K."/>
        </authorList>
    </citation>
    <scope>NUCLEOTIDE SEQUENCE [LARGE SCALE GENOMIC DNA]</scope>
    <source>
        <strain evidence="2">ATCC 8483 / DSM 1896 / JCM 5824 / BCRC 10623 / CCUG 4943 / NCTC 11153</strain>
    </source>
</reference>
<organism evidence="1 2">
    <name type="scientific">Bacteroides ovatus (strain ATCC 8483 / DSM 1896 / JCM 5824 / BCRC 10623 / CCUG 4943 / NCTC 11153)</name>
    <dbReference type="NCBI Taxonomy" id="411476"/>
    <lineage>
        <taxon>Bacteria</taxon>
        <taxon>Pseudomonadati</taxon>
        <taxon>Bacteroidota</taxon>
        <taxon>Bacteroidia</taxon>
        <taxon>Bacteroidales</taxon>
        <taxon>Bacteroidaceae</taxon>
        <taxon>Bacteroides</taxon>
    </lineage>
</organism>
<dbReference type="Proteomes" id="UP000005475">
    <property type="component" value="Unassembled WGS sequence"/>
</dbReference>
<name>A0AAN3ABK4_BACO1</name>